<dbReference type="CDD" id="cd07756">
    <property type="entry name" value="CYTH-like_Pase_CHAD"/>
    <property type="match status" value="1"/>
</dbReference>
<dbReference type="PANTHER" id="PTHR39569">
    <property type="entry name" value="INORGANIC TRIPHOSPHATASE"/>
    <property type="match status" value="1"/>
</dbReference>
<dbReference type="SMART" id="SM01118">
    <property type="entry name" value="CYTH"/>
    <property type="match status" value="1"/>
</dbReference>
<dbReference type="InterPro" id="IPR033469">
    <property type="entry name" value="CYTH-like_dom_sf"/>
</dbReference>
<proteinExistence type="predicted"/>
<comment type="caution">
    <text evidence="2">The sequence shown here is derived from an EMBL/GenBank/DDBJ whole genome shotgun (WGS) entry which is preliminary data.</text>
</comment>
<evidence type="ECO:0000259" key="1">
    <source>
        <dbReference type="PROSITE" id="PS51707"/>
    </source>
</evidence>
<dbReference type="RefSeq" id="WP_385876394.1">
    <property type="nucleotide sequence ID" value="NZ_JBHLXE010000043.1"/>
</dbReference>
<dbReference type="InterPro" id="IPR023577">
    <property type="entry name" value="CYTH_domain"/>
</dbReference>
<dbReference type="PROSITE" id="PS51707">
    <property type="entry name" value="CYTH"/>
    <property type="match status" value="1"/>
</dbReference>
<keyword evidence="3" id="KW-1185">Reference proteome</keyword>
<dbReference type="Gene3D" id="2.40.320.10">
    <property type="entry name" value="Hypothetical Protein Pfu-838710-001"/>
    <property type="match status" value="1"/>
</dbReference>
<evidence type="ECO:0000313" key="3">
    <source>
        <dbReference type="Proteomes" id="UP001589758"/>
    </source>
</evidence>
<evidence type="ECO:0000313" key="2">
    <source>
        <dbReference type="EMBL" id="MFC0179296.1"/>
    </source>
</evidence>
<dbReference type="EMBL" id="JBHLXE010000043">
    <property type="protein sequence ID" value="MFC0179296.1"/>
    <property type="molecule type" value="Genomic_DNA"/>
</dbReference>
<accession>A0ABV6CAL4</accession>
<feature type="domain" description="CYTH" evidence="1">
    <location>
        <begin position="5"/>
        <end position="209"/>
    </location>
</feature>
<name>A0ABV6CAL4_9GAMM</name>
<dbReference type="SUPFAM" id="SSF55154">
    <property type="entry name" value="CYTH-like phosphatases"/>
    <property type="match status" value="1"/>
</dbReference>
<gene>
    <name evidence="2" type="ORF">ACFFIT_04160</name>
</gene>
<dbReference type="Pfam" id="PF01928">
    <property type="entry name" value="CYTH"/>
    <property type="match status" value="1"/>
</dbReference>
<dbReference type="Proteomes" id="UP001589758">
    <property type="component" value="Unassembled WGS sequence"/>
</dbReference>
<reference evidence="2 3" key="1">
    <citation type="submission" date="2024-09" db="EMBL/GenBank/DDBJ databases">
        <authorList>
            <person name="Sun Q."/>
            <person name="Mori K."/>
        </authorList>
    </citation>
    <scope>NUCLEOTIDE SEQUENCE [LARGE SCALE GENOMIC DNA]</scope>
    <source>
        <strain evidence="2 3">CCM 8545</strain>
    </source>
</reference>
<sequence>MPAKNLEIELKFSLLNDKKYHLLDFLSKHCRAQFVQKKLSNTYFETRDNILRQHDSGLRIRGFDDQFEMTLKTAALGPNGLLKREEYNYPLLEPVLDLDLFPVKVWPNSINLSYLKENLEPQFTTDFIRTLCLIEVSTASGITTIEVALDEGYIAAGGLRESIYEVELELKEGPLDGMFKFAHQLMALNCLRLSELTKAARGYRLNHCHLNRLKPENLPLTAPASTNISHQYCFLLNKLFYLEESFLRSMLDYESFAKILLELPTSLTSTTVEIQFPIPENAFIDQTHLNDYIFSAHYNAFKLTLLESIAA</sequence>
<organism evidence="2 3">
    <name type="scientific">Thorsellia kenyensis</name>
    <dbReference type="NCBI Taxonomy" id="1549888"/>
    <lineage>
        <taxon>Bacteria</taxon>
        <taxon>Pseudomonadati</taxon>
        <taxon>Pseudomonadota</taxon>
        <taxon>Gammaproteobacteria</taxon>
        <taxon>Enterobacterales</taxon>
        <taxon>Thorselliaceae</taxon>
        <taxon>Thorsellia</taxon>
    </lineage>
</organism>
<protein>
    <submittedName>
        <fullName evidence="2">Inorganic triphosphatase</fullName>
    </submittedName>
</protein>
<dbReference type="InterPro" id="IPR039013">
    <property type="entry name" value="YgiF"/>
</dbReference>
<dbReference type="PANTHER" id="PTHR39569:SF1">
    <property type="entry name" value="INORGANIC TRIPHOSPHATASE"/>
    <property type="match status" value="1"/>
</dbReference>